<keyword evidence="1" id="KW-0812">Transmembrane</keyword>
<feature type="transmembrane region" description="Helical" evidence="1">
    <location>
        <begin position="126"/>
        <end position="151"/>
    </location>
</feature>
<comment type="caution">
    <text evidence="3">The sequence shown here is derived from an EMBL/GenBank/DDBJ whole genome shotgun (WGS) entry which is preliminary data.</text>
</comment>
<organism evidence="3 4">
    <name type="scientific">Bifidobacterium miconis</name>
    <dbReference type="NCBI Taxonomy" id="2834435"/>
    <lineage>
        <taxon>Bacteria</taxon>
        <taxon>Bacillati</taxon>
        <taxon>Actinomycetota</taxon>
        <taxon>Actinomycetes</taxon>
        <taxon>Bifidobacteriales</taxon>
        <taxon>Bifidobacteriaceae</taxon>
        <taxon>Bifidobacterium</taxon>
    </lineage>
</organism>
<dbReference type="RefSeq" id="WP_219059309.1">
    <property type="nucleotide sequence ID" value="NZ_JAHBBH010000037.1"/>
</dbReference>
<evidence type="ECO:0000313" key="3">
    <source>
        <dbReference type="EMBL" id="MBW3093329.1"/>
    </source>
</evidence>
<reference evidence="3 4" key="1">
    <citation type="submission" date="2021-05" db="EMBL/GenBank/DDBJ databases">
        <title>Phylogenetic classification of ten novel species belonging to the genus Bifidobacterium comprising B. colchicus sp. nov., B. abeli sp. nov., B. bicoloris sp. nov., B. guerezis sp. nov., B. rosaliae sp. nov., B. santillanensis sp. nov., B. argentati sp. nov., B. amazzoni sp. nov., B. pluviali sp. nov., and B. pinnaculum sp. nov.</title>
        <authorList>
            <person name="Lugli G.A."/>
            <person name="Ruiz Garcia L."/>
            <person name="Margolles A."/>
            <person name="Ventura M."/>
        </authorList>
    </citation>
    <scope>NUCLEOTIDE SEQUENCE [LARGE SCALE GENOMIC DNA]</scope>
    <source>
        <strain evidence="3 4">82T10</strain>
    </source>
</reference>
<evidence type="ECO:0000259" key="2">
    <source>
        <dbReference type="Pfam" id="PF12158"/>
    </source>
</evidence>
<sequence>MHDFIRNLTNPAILVPLAVGGFFFLVGLLLTIANVRGRLYDRDLHARCTEEIMGTARVDEGYNGENALYSPEIDYQVAGRTYTVKGTTSNNHSQWVTGSRVRVRFDPLDPQTAWLPDDKEDFWLEFGLFAFGALFTLVGGVSMVGGILSGLRSIR</sequence>
<name>A0ABS6WGZ5_9BIFI</name>
<accession>A0ABS6WGZ5</accession>
<feature type="transmembrane region" description="Helical" evidence="1">
    <location>
        <begin position="12"/>
        <end position="33"/>
    </location>
</feature>
<protein>
    <submittedName>
        <fullName evidence="3">DUF3592 domain-containing protein</fullName>
    </submittedName>
</protein>
<keyword evidence="1" id="KW-1133">Transmembrane helix</keyword>
<evidence type="ECO:0000313" key="4">
    <source>
        <dbReference type="Proteomes" id="UP000700815"/>
    </source>
</evidence>
<dbReference type="Pfam" id="PF12158">
    <property type="entry name" value="DUF3592"/>
    <property type="match status" value="1"/>
</dbReference>
<dbReference type="Proteomes" id="UP000700815">
    <property type="component" value="Unassembled WGS sequence"/>
</dbReference>
<proteinExistence type="predicted"/>
<keyword evidence="4" id="KW-1185">Reference proteome</keyword>
<evidence type="ECO:0000256" key="1">
    <source>
        <dbReference type="SAM" id="Phobius"/>
    </source>
</evidence>
<gene>
    <name evidence="3" type="ORF">KIH79_10440</name>
</gene>
<keyword evidence="1" id="KW-0472">Membrane</keyword>
<dbReference type="EMBL" id="JAHBBH010000037">
    <property type="protein sequence ID" value="MBW3093329.1"/>
    <property type="molecule type" value="Genomic_DNA"/>
</dbReference>
<feature type="domain" description="DUF3592" evidence="2">
    <location>
        <begin position="58"/>
        <end position="115"/>
    </location>
</feature>
<dbReference type="InterPro" id="IPR021994">
    <property type="entry name" value="DUF3592"/>
</dbReference>